<proteinExistence type="predicted"/>
<evidence type="ECO:0000256" key="1">
    <source>
        <dbReference type="SAM" id="Coils"/>
    </source>
</evidence>
<name>A0AAV3QC10_LITER</name>
<sequence>MASFKAPAEFSGEDSSYHGKKMKAIFSKALRIKKEFSSKLLHEEEAVGKVRATLRQSEDRAARLRKELNVLDTHIEALRDQVTSRESVIASLEAEKTKSALRVASLKEIMEKGQGERLEQLSIELESLSIDLKGLF</sequence>
<reference evidence="2 3" key="1">
    <citation type="submission" date="2024-01" db="EMBL/GenBank/DDBJ databases">
        <title>The complete chloroplast genome sequence of Lithospermum erythrorhizon: insights into the phylogenetic relationship among Boraginaceae species and the maternal lineages of purple gromwells.</title>
        <authorList>
            <person name="Okada T."/>
            <person name="Watanabe K."/>
        </authorList>
    </citation>
    <scope>NUCLEOTIDE SEQUENCE [LARGE SCALE GENOMIC DNA]</scope>
</reference>
<dbReference type="EMBL" id="BAABME010003972">
    <property type="protein sequence ID" value="GAA0160723.1"/>
    <property type="molecule type" value="Genomic_DNA"/>
</dbReference>
<evidence type="ECO:0000313" key="3">
    <source>
        <dbReference type="Proteomes" id="UP001454036"/>
    </source>
</evidence>
<comment type="caution">
    <text evidence="2">The sequence shown here is derived from an EMBL/GenBank/DDBJ whole genome shotgun (WGS) entry which is preliminary data.</text>
</comment>
<evidence type="ECO:0000313" key="2">
    <source>
        <dbReference type="EMBL" id="GAA0160723.1"/>
    </source>
</evidence>
<organism evidence="2 3">
    <name type="scientific">Lithospermum erythrorhizon</name>
    <name type="common">Purple gromwell</name>
    <name type="synonym">Lithospermum officinale var. erythrorhizon</name>
    <dbReference type="NCBI Taxonomy" id="34254"/>
    <lineage>
        <taxon>Eukaryota</taxon>
        <taxon>Viridiplantae</taxon>
        <taxon>Streptophyta</taxon>
        <taxon>Embryophyta</taxon>
        <taxon>Tracheophyta</taxon>
        <taxon>Spermatophyta</taxon>
        <taxon>Magnoliopsida</taxon>
        <taxon>eudicotyledons</taxon>
        <taxon>Gunneridae</taxon>
        <taxon>Pentapetalae</taxon>
        <taxon>asterids</taxon>
        <taxon>lamiids</taxon>
        <taxon>Boraginales</taxon>
        <taxon>Boraginaceae</taxon>
        <taxon>Boraginoideae</taxon>
        <taxon>Lithospermeae</taxon>
        <taxon>Lithospermum</taxon>
    </lineage>
</organism>
<keyword evidence="1" id="KW-0175">Coiled coil</keyword>
<accession>A0AAV3QC10</accession>
<protein>
    <submittedName>
        <fullName evidence="2">Uncharacterized protein</fullName>
    </submittedName>
</protein>
<dbReference type="AlphaFoldDB" id="A0AAV3QC10"/>
<feature type="coiled-coil region" evidence="1">
    <location>
        <begin position="47"/>
        <end position="95"/>
    </location>
</feature>
<dbReference type="Proteomes" id="UP001454036">
    <property type="component" value="Unassembled WGS sequence"/>
</dbReference>
<keyword evidence="3" id="KW-1185">Reference proteome</keyword>
<gene>
    <name evidence="2" type="ORF">LIER_17214</name>
</gene>